<evidence type="ECO:0000313" key="1">
    <source>
        <dbReference type="EMBL" id="KJY77108.1"/>
    </source>
</evidence>
<reference evidence="1" key="1">
    <citation type="journal article" date="2015" name="BMC Genomics">
        <title>Genome mining reveals unlocked bioactive potential of marine Gram-negative bacteria.</title>
        <authorList>
            <person name="Machado H."/>
            <person name="Sonnenschein E.C."/>
            <person name="Melchiorsen J."/>
            <person name="Gram L."/>
        </authorList>
    </citation>
    <scope>NUCLEOTIDE SEQUENCE</scope>
    <source>
        <strain evidence="1">S2052</strain>
    </source>
</reference>
<comment type="caution">
    <text evidence="1">The sequence shown here is derived from an EMBL/GenBank/DDBJ whole genome shotgun (WGS) entry which is preliminary data.</text>
</comment>
<name>A0A837GC93_9VIBR</name>
<organism evidence="1">
    <name type="scientific">Vibrio coralliilyticus</name>
    <dbReference type="NCBI Taxonomy" id="190893"/>
    <lineage>
        <taxon>Bacteria</taxon>
        <taxon>Pseudomonadati</taxon>
        <taxon>Pseudomonadota</taxon>
        <taxon>Gammaproteobacteria</taxon>
        <taxon>Vibrionales</taxon>
        <taxon>Vibrionaceae</taxon>
        <taxon>Vibrio</taxon>
    </lineage>
</organism>
<sequence>MSNLKESKCNWDYKVIVTGNPDANAAENYINEVLNESERATFKIAQDDRRSESAHTVIFFDKNGQNYERYTGPYAHTVLKCSGTSSDQLKVLCKDAIDFLNSLSDLQSINARVTLSNSQNPTEILTIYYPLAV</sequence>
<dbReference type="AlphaFoldDB" id="A0A837GC93"/>
<dbReference type="EMBL" id="JXXR01000002">
    <property type="protein sequence ID" value="KJY77108.1"/>
    <property type="molecule type" value="Genomic_DNA"/>
</dbReference>
<gene>
    <name evidence="1" type="ORF">TW71_04610</name>
</gene>
<proteinExistence type="predicted"/>
<accession>A0A837GC93</accession>
<protein>
    <submittedName>
        <fullName evidence="1">Uncharacterized protein</fullName>
    </submittedName>
</protein>
<dbReference type="RefSeq" id="WP_045985105.1">
    <property type="nucleotide sequence ID" value="NZ_CP063052.1"/>
</dbReference>